<feature type="region of interest" description="Disordered" evidence="2">
    <location>
        <begin position="215"/>
        <end position="275"/>
    </location>
</feature>
<accession>A0A8H5ZI21</accession>
<feature type="region of interest" description="Disordered" evidence="2">
    <location>
        <begin position="306"/>
        <end position="327"/>
    </location>
</feature>
<reference evidence="3" key="1">
    <citation type="submission" date="2019-11" db="EMBL/GenBank/DDBJ databases">
        <title>Bipolaris sorokiniana Genome sequencing.</title>
        <authorList>
            <person name="Wang H."/>
        </authorList>
    </citation>
    <scope>NUCLEOTIDE SEQUENCE</scope>
</reference>
<proteinExistence type="predicted"/>
<dbReference type="EMBL" id="WNKQ01000006">
    <property type="protein sequence ID" value="KAF5850898.1"/>
    <property type="molecule type" value="Genomic_DNA"/>
</dbReference>
<gene>
    <name evidence="3" type="ORF">GGP41_010545</name>
</gene>
<protein>
    <submittedName>
        <fullName evidence="3">Uncharacterized protein</fullName>
    </submittedName>
</protein>
<feature type="coiled-coil region" evidence="1">
    <location>
        <begin position="276"/>
        <end position="304"/>
    </location>
</feature>
<feature type="compositionally biased region" description="Basic and acidic residues" evidence="2">
    <location>
        <begin position="372"/>
        <end position="386"/>
    </location>
</feature>
<keyword evidence="1" id="KW-0175">Coiled coil</keyword>
<sequence>MAFRRAHGNYVNLGKLYSIPPWGIVPPYGLVRPQSNSVNLGNLYSRAQSKRPAGWAYFEDGSVFILPFGWCAHDVFESRMKIAAHFVSSPTPKMQQVRAKNPHMKRFIVINKDGSQIRNNTLRILARNAQDGQRVSVFDPPFENVELSLDSTGCHPVSARFNDAPQLRYEYRLQNSQALETFRGTLVGGILQPNVRLGNGLRLSNKPEILKPQITAKRRARNQEARRLDESGHRPSKPPVKQPHQLNVPSLRERTSPGRLGKSTPPLRKSPRDLDLERREAQIAKREQELIQLQQQLLQTMQAQSIKPNQEKIHGKQTQDSPDSETETKLVAIEARERALEQKEELLRYKRKTWLLEQKLAQVTARSPPRPRLRETEASTQERDGDVSFNTGMEQETTLESGFDGTNRSRPRSYSLDDTTPPEALERLRLGIQLPTRRMMRVGRETRRR</sequence>
<feature type="region of interest" description="Disordered" evidence="2">
    <location>
        <begin position="364"/>
        <end position="423"/>
    </location>
</feature>
<evidence type="ECO:0000313" key="3">
    <source>
        <dbReference type="EMBL" id="KAF5850898.1"/>
    </source>
</evidence>
<feature type="compositionally biased region" description="Polar residues" evidence="2">
    <location>
        <begin position="388"/>
        <end position="408"/>
    </location>
</feature>
<feature type="compositionally biased region" description="Basic and acidic residues" evidence="2">
    <location>
        <begin position="221"/>
        <end position="233"/>
    </location>
</feature>
<evidence type="ECO:0000313" key="4">
    <source>
        <dbReference type="Proteomes" id="UP000624244"/>
    </source>
</evidence>
<organism evidence="3 4">
    <name type="scientific">Cochliobolus sativus</name>
    <name type="common">Common root rot and spot blotch fungus</name>
    <name type="synonym">Bipolaris sorokiniana</name>
    <dbReference type="NCBI Taxonomy" id="45130"/>
    <lineage>
        <taxon>Eukaryota</taxon>
        <taxon>Fungi</taxon>
        <taxon>Dikarya</taxon>
        <taxon>Ascomycota</taxon>
        <taxon>Pezizomycotina</taxon>
        <taxon>Dothideomycetes</taxon>
        <taxon>Pleosporomycetidae</taxon>
        <taxon>Pleosporales</taxon>
        <taxon>Pleosporineae</taxon>
        <taxon>Pleosporaceae</taxon>
        <taxon>Bipolaris</taxon>
    </lineage>
</organism>
<dbReference type="OMA" id="ERDANIY"/>
<dbReference type="Proteomes" id="UP000624244">
    <property type="component" value="Unassembled WGS sequence"/>
</dbReference>
<evidence type="ECO:0000256" key="2">
    <source>
        <dbReference type="SAM" id="MobiDB-lite"/>
    </source>
</evidence>
<evidence type="ECO:0000256" key="1">
    <source>
        <dbReference type="SAM" id="Coils"/>
    </source>
</evidence>
<comment type="caution">
    <text evidence="3">The sequence shown here is derived from an EMBL/GenBank/DDBJ whole genome shotgun (WGS) entry which is preliminary data.</text>
</comment>
<dbReference type="AlphaFoldDB" id="A0A8H5ZI21"/>
<name>A0A8H5ZI21_COCSA</name>